<dbReference type="EMBL" id="QXTE01000008">
    <property type="protein sequence ID" value="TFK14803.1"/>
    <property type="molecule type" value="Genomic_DNA"/>
</dbReference>
<dbReference type="OrthoDB" id="244158at2759"/>
<evidence type="ECO:0000256" key="5">
    <source>
        <dbReference type="ARBA" id="ARBA00022490"/>
    </source>
</evidence>
<evidence type="ECO:0000256" key="7">
    <source>
        <dbReference type="ARBA" id="ARBA00023242"/>
    </source>
</evidence>
<protein>
    <submittedName>
        <fullName evidence="8">CD276 antigen-like protein</fullName>
    </submittedName>
</protein>
<comment type="caution">
    <text evidence="8">The sequence shown here is derived from an EMBL/GenBank/DDBJ whole genome shotgun (WGS) entry which is preliminary data.</text>
</comment>
<keyword evidence="7" id="KW-0539">Nucleus</keyword>
<comment type="similarity">
    <text evidence="3">Belongs to the exportin family.</text>
</comment>
<comment type="subcellular location">
    <subcellularLocation>
        <location evidence="2">Cytoplasm</location>
    </subcellularLocation>
    <subcellularLocation>
        <location evidence="1">Nucleus</location>
    </subcellularLocation>
</comment>
<name>A0A4D9F2H7_9SAUR</name>
<gene>
    <name evidence="8" type="ORF">DR999_PMT01831</name>
</gene>
<evidence type="ECO:0000313" key="9">
    <source>
        <dbReference type="Proteomes" id="UP000297703"/>
    </source>
</evidence>
<reference evidence="8 9" key="1">
    <citation type="submission" date="2019-04" db="EMBL/GenBank/DDBJ databases">
        <title>Draft genome of the big-headed turtle Platysternon megacephalum.</title>
        <authorList>
            <person name="Gong S."/>
        </authorList>
    </citation>
    <scope>NUCLEOTIDE SEQUENCE [LARGE SCALE GENOMIC DNA]</scope>
    <source>
        <strain evidence="8">DO16091913</strain>
        <tissue evidence="8">Muscle</tissue>
    </source>
</reference>
<evidence type="ECO:0000256" key="1">
    <source>
        <dbReference type="ARBA" id="ARBA00004123"/>
    </source>
</evidence>
<reference evidence="8 9" key="2">
    <citation type="submission" date="2019-04" db="EMBL/GenBank/DDBJ databases">
        <title>The genome sequence of big-headed turtle.</title>
        <authorList>
            <person name="Gong S."/>
        </authorList>
    </citation>
    <scope>NUCLEOTIDE SEQUENCE [LARGE SCALE GENOMIC DNA]</scope>
    <source>
        <strain evidence="8">DO16091913</strain>
        <tissue evidence="8">Muscle</tissue>
    </source>
</reference>
<keyword evidence="5" id="KW-0963">Cytoplasm</keyword>
<dbReference type="InterPro" id="IPR044189">
    <property type="entry name" value="XPO4/7-like"/>
</dbReference>
<organism evidence="8 9">
    <name type="scientific">Platysternon megacephalum</name>
    <name type="common">big-headed turtle</name>
    <dbReference type="NCBI Taxonomy" id="55544"/>
    <lineage>
        <taxon>Eukaryota</taxon>
        <taxon>Metazoa</taxon>
        <taxon>Chordata</taxon>
        <taxon>Craniata</taxon>
        <taxon>Vertebrata</taxon>
        <taxon>Euteleostomi</taxon>
        <taxon>Archelosauria</taxon>
        <taxon>Testudinata</taxon>
        <taxon>Testudines</taxon>
        <taxon>Cryptodira</taxon>
        <taxon>Durocryptodira</taxon>
        <taxon>Testudinoidea</taxon>
        <taxon>Platysternidae</taxon>
        <taxon>Platysternon</taxon>
    </lineage>
</organism>
<sequence length="285" mass="32604">MDGKNTHSVRQYAVKFMLQNHTSKHFPFLGVNDNYSLSDLRCRTTFYTALTRLLMVDLGEDEDEFENFMLPLTVSFETVTQIFNNSFKQEEAKRMLIGLARDLRGIAFALNTKTSYTMLFDWIYVRKKNFPHTSVHTDTENIPLSPLAVNKQTNSCFCSVHLASAGVQLHPHIDLSIMAENLDGRCNHAKSDKKKRPPRMGQRQLFKECFRYQALLLYTADASRASGRWQQKLSRVLGQTDRISKMLSFSETAISFISSATYDDISLHQKGPIDSRQGLINFSPI</sequence>
<accession>A0A4D9F2H7</accession>
<dbReference type="PANTHER" id="PTHR12596">
    <property type="entry name" value="EXPORTIN 4,7-RELATED"/>
    <property type="match status" value="1"/>
</dbReference>
<dbReference type="PANTHER" id="PTHR12596:SF8">
    <property type="entry name" value="RAN-BINDING PROTEIN 17"/>
    <property type="match status" value="1"/>
</dbReference>
<dbReference type="STRING" id="55544.A0A4D9F2H7"/>
<evidence type="ECO:0000256" key="4">
    <source>
        <dbReference type="ARBA" id="ARBA00022448"/>
    </source>
</evidence>
<keyword evidence="6" id="KW-0653">Protein transport</keyword>
<dbReference type="AlphaFoldDB" id="A0A4D9F2H7"/>
<keyword evidence="9" id="KW-1185">Reference proteome</keyword>
<dbReference type="GO" id="GO:0005737">
    <property type="term" value="C:cytoplasm"/>
    <property type="evidence" value="ECO:0007669"/>
    <property type="project" value="UniProtKB-SubCell"/>
</dbReference>
<evidence type="ECO:0000256" key="3">
    <source>
        <dbReference type="ARBA" id="ARBA00009466"/>
    </source>
</evidence>
<dbReference type="GO" id="GO:0006611">
    <property type="term" value="P:protein export from nucleus"/>
    <property type="evidence" value="ECO:0007669"/>
    <property type="project" value="TreeGrafter"/>
</dbReference>
<proteinExistence type="inferred from homology"/>
<dbReference type="GO" id="GO:0005049">
    <property type="term" value="F:nuclear export signal receptor activity"/>
    <property type="evidence" value="ECO:0007669"/>
    <property type="project" value="InterPro"/>
</dbReference>
<evidence type="ECO:0000256" key="6">
    <source>
        <dbReference type="ARBA" id="ARBA00022927"/>
    </source>
</evidence>
<evidence type="ECO:0000313" key="8">
    <source>
        <dbReference type="EMBL" id="TFK14803.1"/>
    </source>
</evidence>
<dbReference type="Proteomes" id="UP000297703">
    <property type="component" value="Unassembled WGS sequence"/>
</dbReference>
<evidence type="ECO:0000256" key="2">
    <source>
        <dbReference type="ARBA" id="ARBA00004496"/>
    </source>
</evidence>
<keyword evidence="4" id="KW-0813">Transport</keyword>
<dbReference type="GO" id="GO:0005643">
    <property type="term" value="C:nuclear pore"/>
    <property type="evidence" value="ECO:0007669"/>
    <property type="project" value="TreeGrafter"/>
</dbReference>